<evidence type="ECO:0000313" key="3">
    <source>
        <dbReference type="Proteomes" id="UP000664859"/>
    </source>
</evidence>
<evidence type="ECO:0000313" key="2">
    <source>
        <dbReference type="EMBL" id="KAG5176180.1"/>
    </source>
</evidence>
<name>A0A835YJ86_9STRA</name>
<gene>
    <name evidence="1" type="ORF">JKP88DRAFT_227933</name>
    <name evidence="2" type="ORF">JKP88DRAFT_227942</name>
</gene>
<sequence>MEERQRPQAPHIVLFVKTHNSPTFDTLISFLHDLDKVLSTVRVPCFSMRTTPSHFVRKNTIHNFGPRDYAVVSSGGLRTLWPLATDFFMPAGTFSQGISILNDKLANQLSQRAVARLAGAYQSANADAIAECLVNIAPGAPIQAWRALQQLQQADGVAAVSTRLEAIMHGLALQDTQRLQQRVEQQQLHHRSLEATCLQYREQCERQHTELQGSVAEVRRAIAAERSSLSQLQREKEAVVARRRSVVQDLVSAESSWVQRFESLCKEVETLERSVQEKVWELTDRASARDERVKALRQLLSDMQQLHCACQKLDSQQTVFEGVQARRLALVAEESSLEVSIDELFVRLQARAREIGYNVVVNKL</sequence>
<dbReference type="Proteomes" id="UP000664859">
    <property type="component" value="Unassembled WGS sequence"/>
</dbReference>
<comment type="caution">
    <text evidence="1">The sequence shown here is derived from an EMBL/GenBank/DDBJ whole genome shotgun (WGS) entry which is preliminary data.</text>
</comment>
<protein>
    <submittedName>
        <fullName evidence="1">Uncharacterized protein</fullName>
    </submittedName>
</protein>
<dbReference type="EMBL" id="JAFCMP010000539">
    <property type="protein sequence ID" value="KAG5176175.1"/>
    <property type="molecule type" value="Genomic_DNA"/>
</dbReference>
<organism evidence="1 3">
    <name type="scientific">Tribonema minus</name>
    <dbReference type="NCBI Taxonomy" id="303371"/>
    <lineage>
        <taxon>Eukaryota</taxon>
        <taxon>Sar</taxon>
        <taxon>Stramenopiles</taxon>
        <taxon>Ochrophyta</taxon>
        <taxon>PX clade</taxon>
        <taxon>Xanthophyceae</taxon>
        <taxon>Tribonematales</taxon>
        <taxon>Tribonemataceae</taxon>
        <taxon>Tribonema</taxon>
    </lineage>
</organism>
<reference evidence="1" key="1">
    <citation type="submission" date="2021-02" db="EMBL/GenBank/DDBJ databases">
        <title>First Annotated Genome of the Yellow-green Alga Tribonema minus.</title>
        <authorList>
            <person name="Mahan K.M."/>
        </authorList>
    </citation>
    <scope>NUCLEOTIDE SEQUENCE</scope>
    <source>
        <strain evidence="1">UTEX B ZZ1240</strain>
    </source>
</reference>
<keyword evidence="3" id="KW-1185">Reference proteome</keyword>
<proteinExistence type="predicted"/>
<dbReference type="EMBL" id="JAFCMP010000539">
    <property type="protein sequence ID" value="KAG5176180.1"/>
    <property type="molecule type" value="Genomic_DNA"/>
</dbReference>
<dbReference type="AlphaFoldDB" id="A0A835YJ86"/>
<accession>A0A835YJ86</accession>
<evidence type="ECO:0000313" key="1">
    <source>
        <dbReference type="EMBL" id="KAG5176175.1"/>
    </source>
</evidence>